<dbReference type="PANTHER" id="PTHR30136:SF24">
    <property type="entry name" value="HTH-TYPE TRANSCRIPTIONAL REPRESSOR ALLR"/>
    <property type="match status" value="1"/>
</dbReference>
<evidence type="ECO:0000313" key="7">
    <source>
        <dbReference type="Proteomes" id="UP001196870"/>
    </source>
</evidence>
<dbReference type="EMBL" id="JAAGBB010000059">
    <property type="protein sequence ID" value="MBR0668503.1"/>
    <property type="molecule type" value="Genomic_DNA"/>
</dbReference>
<feature type="domain" description="IclR-ED" evidence="5">
    <location>
        <begin position="57"/>
        <end position="246"/>
    </location>
</feature>
<dbReference type="InterPro" id="IPR029016">
    <property type="entry name" value="GAF-like_dom_sf"/>
</dbReference>
<dbReference type="Proteomes" id="UP001196870">
    <property type="component" value="Unassembled WGS sequence"/>
</dbReference>
<dbReference type="SUPFAM" id="SSF55781">
    <property type="entry name" value="GAF domain-like"/>
    <property type="match status" value="1"/>
</dbReference>
<keyword evidence="7" id="KW-1185">Reference proteome</keyword>
<evidence type="ECO:0000256" key="3">
    <source>
        <dbReference type="ARBA" id="ARBA00023163"/>
    </source>
</evidence>
<dbReference type="Gene3D" id="1.10.10.10">
    <property type="entry name" value="Winged helix-like DNA-binding domain superfamily/Winged helix DNA-binding domain"/>
    <property type="match status" value="1"/>
</dbReference>
<protein>
    <submittedName>
        <fullName evidence="6">IclR family transcriptional regulator</fullName>
    </submittedName>
</protein>
<keyword evidence="2" id="KW-0238">DNA-binding</keyword>
<dbReference type="CDD" id="cd00090">
    <property type="entry name" value="HTH_ARSR"/>
    <property type="match status" value="1"/>
</dbReference>
<dbReference type="PROSITE" id="PS51078">
    <property type="entry name" value="ICLR_ED"/>
    <property type="match status" value="1"/>
</dbReference>
<dbReference type="PROSITE" id="PS51077">
    <property type="entry name" value="HTH_ICLR"/>
    <property type="match status" value="1"/>
</dbReference>
<gene>
    <name evidence="6" type="ORF">GXW71_29390</name>
</gene>
<dbReference type="InterPro" id="IPR036390">
    <property type="entry name" value="WH_DNA-bd_sf"/>
</dbReference>
<evidence type="ECO:0000256" key="2">
    <source>
        <dbReference type="ARBA" id="ARBA00023125"/>
    </source>
</evidence>
<dbReference type="InterPro" id="IPR011991">
    <property type="entry name" value="ArsR-like_HTH"/>
</dbReference>
<comment type="caution">
    <text evidence="6">The sequence shown here is derived from an EMBL/GenBank/DDBJ whole genome shotgun (WGS) entry which is preliminary data.</text>
</comment>
<keyword evidence="3" id="KW-0804">Transcription</keyword>
<sequence>MKTARKAIHLLRQFTRAEPELGVSELARRLGMDRAGVHRLLRALLEERFVEQDPGTRLYRLGLGVLDVAAVRISQHGLLTIAPPHLERLRDAVGETVALLVADGQEAVCLAVVESRQAVRVGYDIGERMPLHASAGGQALLAHFAEADRRAVYAAGLARYTPRTLTDPEALEAHLARIRQDGAGSAEDSYYEGIVSAAAPVMDPKQRLAGAVSIAAPMPRRDAKDLPALAAAARRTADAIAADWAGLASGAQRLATKPGP</sequence>
<proteinExistence type="predicted"/>
<evidence type="ECO:0000259" key="4">
    <source>
        <dbReference type="PROSITE" id="PS51077"/>
    </source>
</evidence>
<dbReference type="RefSeq" id="WP_211856279.1">
    <property type="nucleotide sequence ID" value="NZ_JAAGBB010000059.1"/>
</dbReference>
<accession>A0ABS5F7G1</accession>
<organism evidence="6 7">
    <name type="scientific">Plastoroseomonas hellenica</name>
    <dbReference type="NCBI Taxonomy" id="2687306"/>
    <lineage>
        <taxon>Bacteria</taxon>
        <taxon>Pseudomonadati</taxon>
        <taxon>Pseudomonadota</taxon>
        <taxon>Alphaproteobacteria</taxon>
        <taxon>Acetobacterales</taxon>
        <taxon>Acetobacteraceae</taxon>
        <taxon>Plastoroseomonas</taxon>
    </lineage>
</organism>
<feature type="domain" description="HTH iclR-type" evidence="4">
    <location>
        <begin position="1"/>
        <end position="63"/>
    </location>
</feature>
<dbReference type="PANTHER" id="PTHR30136">
    <property type="entry name" value="HELIX-TURN-HELIX TRANSCRIPTIONAL REGULATOR, ICLR FAMILY"/>
    <property type="match status" value="1"/>
</dbReference>
<dbReference type="InterPro" id="IPR050707">
    <property type="entry name" value="HTH_MetabolicPath_Reg"/>
</dbReference>
<dbReference type="SMART" id="SM00346">
    <property type="entry name" value="HTH_ICLR"/>
    <property type="match status" value="1"/>
</dbReference>
<evidence type="ECO:0000256" key="1">
    <source>
        <dbReference type="ARBA" id="ARBA00023015"/>
    </source>
</evidence>
<evidence type="ECO:0000313" key="6">
    <source>
        <dbReference type="EMBL" id="MBR0668503.1"/>
    </source>
</evidence>
<dbReference type="SUPFAM" id="SSF46785">
    <property type="entry name" value="Winged helix' DNA-binding domain"/>
    <property type="match status" value="1"/>
</dbReference>
<dbReference type="InterPro" id="IPR005471">
    <property type="entry name" value="Tscrpt_reg_IclR_N"/>
</dbReference>
<reference evidence="7" key="1">
    <citation type="journal article" date="2021" name="Syst. Appl. Microbiol.">
        <title>Roseomonas hellenica sp. nov., isolated from roots of wild-growing Alkanna tinctoria.</title>
        <authorList>
            <person name="Rat A."/>
            <person name="Naranjo H.D."/>
            <person name="Lebbe L."/>
            <person name="Cnockaert M."/>
            <person name="Krigas N."/>
            <person name="Grigoriadou K."/>
            <person name="Maloupa E."/>
            <person name="Willems A."/>
        </authorList>
    </citation>
    <scope>NUCLEOTIDE SEQUENCE [LARGE SCALE GENOMIC DNA]</scope>
    <source>
        <strain evidence="7">LMG 31523</strain>
    </source>
</reference>
<dbReference type="Pfam" id="PF09339">
    <property type="entry name" value="HTH_IclR"/>
    <property type="match status" value="1"/>
</dbReference>
<name>A0ABS5F7G1_9PROT</name>
<keyword evidence="1" id="KW-0805">Transcription regulation</keyword>
<dbReference type="InterPro" id="IPR014757">
    <property type="entry name" value="Tscrpt_reg_IclR_C"/>
</dbReference>
<dbReference type="Gene3D" id="3.30.450.40">
    <property type="match status" value="1"/>
</dbReference>
<evidence type="ECO:0000259" key="5">
    <source>
        <dbReference type="PROSITE" id="PS51078"/>
    </source>
</evidence>
<dbReference type="Pfam" id="PF01614">
    <property type="entry name" value="IclR_C"/>
    <property type="match status" value="1"/>
</dbReference>
<dbReference type="InterPro" id="IPR036388">
    <property type="entry name" value="WH-like_DNA-bd_sf"/>
</dbReference>